<dbReference type="SFLD" id="SFLDS00003">
    <property type="entry name" value="Haloacid_Dehalogenase"/>
    <property type="match status" value="1"/>
</dbReference>
<dbReference type="InterPro" id="IPR023214">
    <property type="entry name" value="HAD_sf"/>
</dbReference>
<name>A0A841GH99_9GAMM</name>
<dbReference type="GO" id="GO:0050308">
    <property type="term" value="F:sugar-phosphatase activity"/>
    <property type="evidence" value="ECO:0007669"/>
    <property type="project" value="TreeGrafter"/>
</dbReference>
<dbReference type="CDD" id="cd07505">
    <property type="entry name" value="HAD_BPGM-like"/>
    <property type="match status" value="1"/>
</dbReference>
<dbReference type="NCBIfam" id="TIGR01509">
    <property type="entry name" value="HAD-SF-IA-v3"/>
    <property type="match status" value="1"/>
</dbReference>
<dbReference type="Pfam" id="PF13419">
    <property type="entry name" value="HAD_2"/>
    <property type="match status" value="1"/>
</dbReference>
<dbReference type="InterPro" id="IPR051806">
    <property type="entry name" value="HAD-like_SPP"/>
</dbReference>
<dbReference type="InterPro" id="IPR006439">
    <property type="entry name" value="HAD-SF_hydro_IA"/>
</dbReference>
<evidence type="ECO:0000313" key="2">
    <source>
        <dbReference type="Proteomes" id="UP000585721"/>
    </source>
</evidence>
<keyword evidence="2" id="KW-1185">Reference proteome</keyword>
<dbReference type="InterPro" id="IPR023198">
    <property type="entry name" value="PGP-like_dom2"/>
</dbReference>
<dbReference type="SFLD" id="SFLDG01129">
    <property type="entry name" value="C1.5:_HAD__Beta-PGM__Phosphata"/>
    <property type="match status" value="1"/>
</dbReference>
<accession>A0A841GH99</accession>
<sequence length="202" mass="21870">MFDINAYQKYAAWIFDLDGTISNSLQAHDLAWEHALTQFAIPYTGERMTQLGGVPIPNTVEILAKEAGMQVDVPAVVSMRDQRFYELLPTTLSPTPLVAGVVLPFLGEKPMAVGTGCHTEMARRILAGLSLDHYLPVVVGADQVTNPKPAPDTFLLAAEKLGVKPEHCLVFEDADAGIKAAKAAGMAVVDVREIWTAKKTLQ</sequence>
<dbReference type="Gene3D" id="1.10.150.240">
    <property type="entry name" value="Putative phosphatase, domain 2"/>
    <property type="match status" value="1"/>
</dbReference>
<dbReference type="AlphaFoldDB" id="A0A841GH99"/>
<gene>
    <name evidence="1" type="ORF">HNR75_002904</name>
</gene>
<comment type="caution">
    <text evidence="1">The sequence shown here is derived from an EMBL/GenBank/DDBJ whole genome shotgun (WGS) entry which is preliminary data.</text>
</comment>
<dbReference type="InterPro" id="IPR036412">
    <property type="entry name" value="HAD-like_sf"/>
</dbReference>
<dbReference type="RefSeq" id="WP_188027673.1">
    <property type="nucleotide sequence ID" value="NZ_JACHGR010000011.1"/>
</dbReference>
<keyword evidence="1" id="KW-0378">Hydrolase</keyword>
<protein>
    <submittedName>
        <fullName evidence="1">Beta-phosphoglucomutase family hydrolase</fullName>
    </submittedName>
</protein>
<evidence type="ECO:0000313" key="1">
    <source>
        <dbReference type="EMBL" id="MBB6056957.1"/>
    </source>
</evidence>
<dbReference type="Gene3D" id="3.40.50.1000">
    <property type="entry name" value="HAD superfamily/HAD-like"/>
    <property type="match status" value="1"/>
</dbReference>
<proteinExistence type="predicted"/>
<organism evidence="1 2">
    <name type="scientific">Tolumonas osonensis</name>
    <dbReference type="NCBI Taxonomy" id="675874"/>
    <lineage>
        <taxon>Bacteria</taxon>
        <taxon>Pseudomonadati</taxon>
        <taxon>Pseudomonadota</taxon>
        <taxon>Gammaproteobacteria</taxon>
        <taxon>Aeromonadales</taxon>
        <taxon>Aeromonadaceae</taxon>
        <taxon>Tolumonas</taxon>
    </lineage>
</organism>
<dbReference type="InterPro" id="IPR041492">
    <property type="entry name" value="HAD_2"/>
</dbReference>
<dbReference type="SUPFAM" id="SSF56784">
    <property type="entry name" value="HAD-like"/>
    <property type="match status" value="1"/>
</dbReference>
<dbReference type="Proteomes" id="UP000585721">
    <property type="component" value="Unassembled WGS sequence"/>
</dbReference>
<reference evidence="1 2" key="1">
    <citation type="submission" date="2020-08" db="EMBL/GenBank/DDBJ databases">
        <title>Genomic Encyclopedia of Type Strains, Phase IV (KMG-IV): sequencing the most valuable type-strain genomes for metagenomic binning, comparative biology and taxonomic classification.</title>
        <authorList>
            <person name="Goeker M."/>
        </authorList>
    </citation>
    <scope>NUCLEOTIDE SEQUENCE [LARGE SCALE GENOMIC DNA]</scope>
    <source>
        <strain evidence="1 2">DSM 22975</strain>
    </source>
</reference>
<dbReference type="PANTHER" id="PTHR43481">
    <property type="entry name" value="FRUCTOSE-1-PHOSPHATE PHOSPHATASE"/>
    <property type="match status" value="1"/>
</dbReference>
<dbReference type="PRINTS" id="PR00413">
    <property type="entry name" value="HADHALOGNASE"/>
</dbReference>
<dbReference type="EMBL" id="JACHGR010000011">
    <property type="protein sequence ID" value="MBB6056957.1"/>
    <property type="molecule type" value="Genomic_DNA"/>
</dbReference>
<dbReference type="PANTHER" id="PTHR43481:SF4">
    <property type="entry name" value="GLYCEROL-1-PHOSPHATE PHOSPHOHYDROLASE 1-RELATED"/>
    <property type="match status" value="1"/>
</dbReference>